<sequence length="127" mass="13183">MSDPLSGAAGATVALAGVSIFGWVSGLDYGVVFGSFAGAMFYVTSATDLTLLRRASYFCVSFMVGLFGAGVMGSKLSSWLGYSDKPLDALGALIIAAIAVQLLTFASNRAKNPTSLIDRWRGSNGNK</sequence>
<evidence type="ECO:0000313" key="3">
    <source>
        <dbReference type="Proteomes" id="UP000600307"/>
    </source>
</evidence>
<gene>
    <name evidence="2" type="ORF">IV431_11315</name>
</gene>
<dbReference type="RefSeq" id="WP_195817278.1">
    <property type="nucleotide sequence ID" value="NZ_JADOBH010000002.1"/>
</dbReference>
<dbReference type="InterPro" id="IPR032637">
    <property type="entry name" value="Phage_holin-like"/>
</dbReference>
<accession>A0ABS0DR87</accession>
<dbReference type="Proteomes" id="UP000600307">
    <property type="component" value="Unassembled WGS sequence"/>
</dbReference>
<feature type="transmembrane region" description="Helical" evidence="1">
    <location>
        <begin position="55"/>
        <end position="77"/>
    </location>
</feature>
<name>A0ABS0DR87_9GAMM</name>
<evidence type="ECO:0000313" key="2">
    <source>
        <dbReference type="EMBL" id="MBF7956145.1"/>
    </source>
</evidence>
<keyword evidence="1" id="KW-0472">Membrane</keyword>
<dbReference type="Pfam" id="PF16931">
    <property type="entry name" value="Phage_holin_8"/>
    <property type="match status" value="1"/>
</dbReference>
<keyword evidence="3" id="KW-1185">Reference proteome</keyword>
<keyword evidence="1" id="KW-1133">Transmembrane helix</keyword>
<feature type="transmembrane region" description="Helical" evidence="1">
    <location>
        <begin position="20"/>
        <end position="43"/>
    </location>
</feature>
<organism evidence="2 3">
    <name type="scientific">Rahnella victoriana</name>
    <dbReference type="NCBI Taxonomy" id="1510570"/>
    <lineage>
        <taxon>Bacteria</taxon>
        <taxon>Pseudomonadati</taxon>
        <taxon>Pseudomonadota</taxon>
        <taxon>Gammaproteobacteria</taxon>
        <taxon>Enterobacterales</taxon>
        <taxon>Yersiniaceae</taxon>
        <taxon>Rahnella</taxon>
    </lineage>
</organism>
<feature type="transmembrane region" description="Helical" evidence="1">
    <location>
        <begin position="89"/>
        <end position="106"/>
    </location>
</feature>
<proteinExistence type="predicted"/>
<protein>
    <submittedName>
        <fullName evidence="2">Phage holin family protein</fullName>
    </submittedName>
</protein>
<dbReference type="EMBL" id="JADOBH010000002">
    <property type="protein sequence ID" value="MBF7956145.1"/>
    <property type="molecule type" value="Genomic_DNA"/>
</dbReference>
<reference evidence="2 3" key="1">
    <citation type="submission" date="2020-11" db="EMBL/GenBank/DDBJ databases">
        <title>Taxonomic investigation of Rahnella spp.</title>
        <authorList>
            <person name="Lee S.D."/>
        </authorList>
    </citation>
    <scope>NUCLEOTIDE SEQUENCE [LARGE SCALE GENOMIC DNA]</scope>
    <source>
        <strain evidence="2 3">SAP-10</strain>
    </source>
</reference>
<keyword evidence="1" id="KW-0812">Transmembrane</keyword>
<evidence type="ECO:0000256" key="1">
    <source>
        <dbReference type="SAM" id="Phobius"/>
    </source>
</evidence>
<comment type="caution">
    <text evidence="2">The sequence shown here is derived from an EMBL/GenBank/DDBJ whole genome shotgun (WGS) entry which is preliminary data.</text>
</comment>